<evidence type="ECO:0000313" key="3">
    <source>
        <dbReference type="EMBL" id="CAD7091333.1"/>
    </source>
</evidence>
<keyword evidence="2" id="KW-1133">Transmembrane helix</keyword>
<feature type="transmembrane region" description="Helical" evidence="2">
    <location>
        <begin position="48"/>
        <end position="66"/>
    </location>
</feature>
<accession>A0A7R8V2B8</accession>
<sequence>MADVERLVTALAVVVDNENLRIVVNQSTMGAAVTGAATILGGLIGGRLGLIVGGAIGAAAAGAIAGDFRTVGDIIQNYLTDRQREVLALSVMGVVGITAVGALMERLRIDPQLRSVVLQEIRDFFERNTNLQLVEYFFDKLKSIEFCNQLKGPGSNREYISITLVNFGMSSYSEFVEAIATLADQEQLLARVKRAAKGALVCGGMSFLGELCLGPLGMAMGGISGAIIAAYMAQGKSRPVGDIIRNDLTKSQQEQLVLRILGSLVGFDVTTVKAFKFLLSKNSSVQQQVSKGLKAFIAEVMNLEVDG</sequence>
<dbReference type="PANTHER" id="PTHR31493">
    <property type="entry name" value="NAZO FAMILY MEMBER"/>
    <property type="match status" value="1"/>
</dbReference>
<dbReference type="InterPro" id="IPR033369">
    <property type="entry name" value="C19orf12"/>
</dbReference>
<proteinExistence type="inferred from homology"/>
<dbReference type="Proteomes" id="UP000594454">
    <property type="component" value="Chromosome 5"/>
</dbReference>
<feature type="transmembrane region" description="Helical" evidence="2">
    <location>
        <begin position="86"/>
        <end position="104"/>
    </location>
</feature>
<dbReference type="OrthoDB" id="5976774at2759"/>
<comment type="similarity">
    <text evidence="1">Belongs to the C19orf12 family.</text>
</comment>
<evidence type="ECO:0000256" key="2">
    <source>
        <dbReference type="SAM" id="Phobius"/>
    </source>
</evidence>
<evidence type="ECO:0000313" key="4">
    <source>
        <dbReference type="Proteomes" id="UP000594454"/>
    </source>
</evidence>
<dbReference type="AlphaFoldDB" id="A0A7R8V2B8"/>
<keyword evidence="4" id="KW-1185">Reference proteome</keyword>
<dbReference type="PANTHER" id="PTHR31493:SF1">
    <property type="entry name" value="PROTEIN C19ORF12"/>
    <property type="match status" value="1"/>
</dbReference>
<name>A0A7R8V2B8_HERIL</name>
<gene>
    <name evidence="3" type="ORF">HERILL_LOCUS13752</name>
</gene>
<reference evidence="3 4" key="1">
    <citation type="submission" date="2020-11" db="EMBL/GenBank/DDBJ databases">
        <authorList>
            <person name="Wallbank WR R."/>
            <person name="Pardo Diaz C."/>
            <person name="Kozak K."/>
            <person name="Martin S."/>
            <person name="Jiggins C."/>
            <person name="Moest M."/>
            <person name="Warren A I."/>
            <person name="Generalovic N T."/>
            <person name="Byers J.R.P. K."/>
            <person name="Montejo-Kovacevich G."/>
            <person name="Yen C E."/>
        </authorList>
    </citation>
    <scope>NUCLEOTIDE SEQUENCE [LARGE SCALE GENOMIC DNA]</scope>
</reference>
<keyword evidence="2" id="KW-0812">Transmembrane</keyword>
<protein>
    <submittedName>
        <fullName evidence="3">Uncharacterized protein</fullName>
    </submittedName>
</protein>
<dbReference type="EMBL" id="LR899013">
    <property type="protein sequence ID" value="CAD7091333.1"/>
    <property type="molecule type" value="Genomic_DNA"/>
</dbReference>
<organism evidence="3 4">
    <name type="scientific">Hermetia illucens</name>
    <name type="common">Black soldier fly</name>
    <dbReference type="NCBI Taxonomy" id="343691"/>
    <lineage>
        <taxon>Eukaryota</taxon>
        <taxon>Metazoa</taxon>
        <taxon>Ecdysozoa</taxon>
        <taxon>Arthropoda</taxon>
        <taxon>Hexapoda</taxon>
        <taxon>Insecta</taxon>
        <taxon>Pterygota</taxon>
        <taxon>Neoptera</taxon>
        <taxon>Endopterygota</taxon>
        <taxon>Diptera</taxon>
        <taxon>Brachycera</taxon>
        <taxon>Stratiomyomorpha</taxon>
        <taxon>Stratiomyidae</taxon>
        <taxon>Hermetiinae</taxon>
        <taxon>Hermetia</taxon>
    </lineage>
</organism>
<evidence type="ECO:0000256" key="1">
    <source>
        <dbReference type="ARBA" id="ARBA00029457"/>
    </source>
</evidence>
<dbReference type="Pfam" id="PF20721">
    <property type="entry name" value="C19orf12"/>
    <property type="match status" value="2"/>
</dbReference>
<dbReference type="InParanoid" id="A0A7R8V2B8"/>
<keyword evidence="2" id="KW-0472">Membrane</keyword>